<proteinExistence type="predicted"/>
<dbReference type="Gene3D" id="1.10.357.10">
    <property type="entry name" value="Tetracycline Repressor, domain 2"/>
    <property type="match status" value="1"/>
</dbReference>
<sequence>MAKGPKGFSEIDKELIKGKLRSECEKSWAVHGYKKTNVGELCGKVGISIGTFYMCYSSKESLFIETLEVLQNNLKDFMQEMISKEPTKQGFAKAIKLLYQEYAKNSFLYSVISPDFLSFLNKLPQESVLKLKFDNEKFFRENIHSAGLKLLVSEEQAFSVINALLSILNVKQVMRPDHFEVFEFMLDHLINELFE</sequence>
<comment type="caution">
    <text evidence="4">The sequence shown here is derived from an EMBL/GenBank/DDBJ whole genome shotgun (WGS) entry which is preliminary data.</text>
</comment>
<evidence type="ECO:0000256" key="2">
    <source>
        <dbReference type="ARBA" id="ARBA00023125"/>
    </source>
</evidence>
<dbReference type="SUPFAM" id="SSF46689">
    <property type="entry name" value="Homeodomain-like"/>
    <property type="match status" value="1"/>
</dbReference>
<feature type="domain" description="HTH tetR-type" evidence="3">
    <location>
        <begin position="28"/>
        <end position="65"/>
    </location>
</feature>
<evidence type="ECO:0000259" key="3">
    <source>
        <dbReference type="Pfam" id="PF00440"/>
    </source>
</evidence>
<gene>
    <name evidence="4" type="ORF">J2S17_002505</name>
</gene>
<dbReference type="Proteomes" id="UP001238088">
    <property type="component" value="Unassembled WGS sequence"/>
</dbReference>
<dbReference type="PANTHER" id="PTHR43479">
    <property type="entry name" value="ACREF/ENVCD OPERON REPRESSOR-RELATED"/>
    <property type="match status" value="1"/>
</dbReference>
<dbReference type="Pfam" id="PF00440">
    <property type="entry name" value="TetR_N"/>
    <property type="match status" value="1"/>
</dbReference>
<dbReference type="InterPro" id="IPR050624">
    <property type="entry name" value="HTH-type_Tx_Regulator"/>
</dbReference>
<keyword evidence="1" id="KW-0678">Repressor</keyword>
<protein>
    <submittedName>
        <fullName evidence="4">AcrR family transcriptional regulator</fullName>
    </submittedName>
</protein>
<keyword evidence="2" id="KW-0238">DNA-binding</keyword>
<evidence type="ECO:0000313" key="5">
    <source>
        <dbReference type="Proteomes" id="UP001238088"/>
    </source>
</evidence>
<organism evidence="4 5">
    <name type="scientific">Cytobacillus purgationiresistens</name>
    <dbReference type="NCBI Taxonomy" id="863449"/>
    <lineage>
        <taxon>Bacteria</taxon>
        <taxon>Bacillati</taxon>
        <taxon>Bacillota</taxon>
        <taxon>Bacilli</taxon>
        <taxon>Bacillales</taxon>
        <taxon>Bacillaceae</taxon>
        <taxon>Cytobacillus</taxon>
    </lineage>
</organism>
<name>A0ABU0AHT9_9BACI</name>
<dbReference type="RefSeq" id="WP_307475197.1">
    <property type="nucleotide sequence ID" value="NZ_JAUSUB010000009.1"/>
</dbReference>
<reference evidence="4 5" key="1">
    <citation type="submission" date="2023-07" db="EMBL/GenBank/DDBJ databases">
        <title>Genomic Encyclopedia of Type Strains, Phase IV (KMG-IV): sequencing the most valuable type-strain genomes for metagenomic binning, comparative biology and taxonomic classification.</title>
        <authorList>
            <person name="Goeker M."/>
        </authorList>
    </citation>
    <scope>NUCLEOTIDE SEQUENCE [LARGE SCALE GENOMIC DNA]</scope>
    <source>
        <strain evidence="4 5">DSM 23494</strain>
    </source>
</reference>
<keyword evidence="5" id="KW-1185">Reference proteome</keyword>
<accession>A0ABU0AHT9</accession>
<dbReference type="PANTHER" id="PTHR43479:SF22">
    <property type="entry name" value="TRANSCRIPTIONAL REGULATOR, TETR FAMILY"/>
    <property type="match status" value="1"/>
</dbReference>
<evidence type="ECO:0000313" key="4">
    <source>
        <dbReference type="EMBL" id="MDQ0270630.1"/>
    </source>
</evidence>
<dbReference type="InterPro" id="IPR009057">
    <property type="entry name" value="Homeodomain-like_sf"/>
</dbReference>
<dbReference type="InterPro" id="IPR001647">
    <property type="entry name" value="HTH_TetR"/>
</dbReference>
<dbReference type="EMBL" id="JAUSUB010000009">
    <property type="protein sequence ID" value="MDQ0270630.1"/>
    <property type="molecule type" value="Genomic_DNA"/>
</dbReference>
<evidence type="ECO:0000256" key="1">
    <source>
        <dbReference type="ARBA" id="ARBA00022491"/>
    </source>
</evidence>